<dbReference type="Gene3D" id="1.10.287.370">
    <property type="match status" value="1"/>
</dbReference>
<reference evidence="2" key="1">
    <citation type="submission" date="2018-04" db="EMBL/GenBank/DDBJ databases">
        <title>WGS assembly of Panicum hallii.</title>
        <authorList>
            <person name="Lovell J."/>
            <person name="Jenkins J."/>
            <person name="Lowry D."/>
            <person name="Mamidi S."/>
            <person name="Sreedasyam A."/>
            <person name="Weng X."/>
            <person name="Barry K."/>
            <person name="Bonette J."/>
            <person name="Campitelli B."/>
            <person name="Daum C."/>
            <person name="Gordon S."/>
            <person name="Gould B."/>
            <person name="Lipzen A."/>
            <person name="Macqueen A."/>
            <person name="Palacio-Mejia J."/>
            <person name="Plott C."/>
            <person name="Shakirov E."/>
            <person name="Shu S."/>
            <person name="Yoshinaga Y."/>
            <person name="Zane M."/>
            <person name="Rokhsar D."/>
            <person name="Grimwood J."/>
            <person name="Schmutz J."/>
            <person name="Juenger T."/>
        </authorList>
    </citation>
    <scope>NUCLEOTIDE SEQUENCE [LARGE SCALE GENOMIC DNA]</scope>
    <source>
        <strain evidence="2">FIL2</strain>
    </source>
</reference>
<name>A0A2S3GXI4_9POAL</name>
<organism evidence="2">
    <name type="scientific">Panicum hallii</name>
    <dbReference type="NCBI Taxonomy" id="206008"/>
    <lineage>
        <taxon>Eukaryota</taxon>
        <taxon>Viridiplantae</taxon>
        <taxon>Streptophyta</taxon>
        <taxon>Embryophyta</taxon>
        <taxon>Tracheophyta</taxon>
        <taxon>Spermatophyta</taxon>
        <taxon>Magnoliopsida</taxon>
        <taxon>Liliopsida</taxon>
        <taxon>Poales</taxon>
        <taxon>Poaceae</taxon>
        <taxon>PACMAD clade</taxon>
        <taxon>Panicoideae</taxon>
        <taxon>Panicodae</taxon>
        <taxon>Paniceae</taxon>
        <taxon>Panicinae</taxon>
        <taxon>Panicum</taxon>
        <taxon>Panicum sect. Panicum</taxon>
    </lineage>
</organism>
<dbReference type="Pfam" id="PF01920">
    <property type="entry name" value="Prefoldin_2"/>
    <property type="match status" value="1"/>
</dbReference>
<proteinExistence type="inferred from homology"/>
<accession>A0A2S3GXI4</accession>
<dbReference type="GO" id="GO:0009409">
    <property type="term" value="P:response to cold"/>
    <property type="evidence" value="ECO:0007669"/>
    <property type="project" value="UniProtKB-ARBA"/>
</dbReference>
<sequence>MAAAAGTTAPAPAKEVVEKKVELMKEIRAHEVAIAELQNLHPSRAVYQKAGNIFFRNSVKSVVTTEQKQLDLAKAGLRKLNLA</sequence>
<gene>
    <name evidence="2" type="ORF">PAHAL_2G116600</name>
</gene>
<dbReference type="GO" id="GO:0006457">
    <property type="term" value="P:protein folding"/>
    <property type="evidence" value="ECO:0007669"/>
    <property type="project" value="InterPro"/>
</dbReference>
<dbReference type="Proteomes" id="UP000243499">
    <property type="component" value="Chromosome 2"/>
</dbReference>
<dbReference type="EMBL" id="CM008047">
    <property type="protein sequence ID" value="PAN10792.1"/>
    <property type="molecule type" value="Genomic_DNA"/>
</dbReference>
<evidence type="ECO:0000313" key="2">
    <source>
        <dbReference type="EMBL" id="PAN10792.1"/>
    </source>
</evidence>
<dbReference type="InterPro" id="IPR002777">
    <property type="entry name" value="PFD_beta-like"/>
</dbReference>
<dbReference type="SUPFAM" id="SSF46579">
    <property type="entry name" value="Prefoldin"/>
    <property type="match status" value="1"/>
</dbReference>
<comment type="similarity">
    <text evidence="1">Belongs to the prefoldin subunit beta family.</text>
</comment>
<dbReference type="AlphaFoldDB" id="A0A2S3GXI4"/>
<protein>
    <recommendedName>
        <fullName evidence="3">Prefoldin subunit 1</fullName>
    </recommendedName>
</protein>
<dbReference type="Gramene" id="PAN10792">
    <property type="protein sequence ID" value="PAN10792"/>
    <property type="gene ID" value="PAHAL_2G116600"/>
</dbReference>
<evidence type="ECO:0008006" key="3">
    <source>
        <dbReference type="Google" id="ProtNLM"/>
    </source>
</evidence>
<dbReference type="InterPro" id="IPR009053">
    <property type="entry name" value="Prefoldin"/>
</dbReference>
<evidence type="ECO:0000256" key="1">
    <source>
        <dbReference type="ARBA" id="ARBA00008045"/>
    </source>
</evidence>
<dbReference type="GO" id="GO:0016272">
    <property type="term" value="C:prefoldin complex"/>
    <property type="evidence" value="ECO:0007669"/>
    <property type="project" value="InterPro"/>
</dbReference>
<dbReference type="GO" id="GO:0051082">
    <property type="term" value="F:unfolded protein binding"/>
    <property type="evidence" value="ECO:0007669"/>
    <property type="project" value="InterPro"/>
</dbReference>